<dbReference type="STRING" id="1077947.SAMN05216227_104132"/>
<dbReference type="GO" id="GO:0004803">
    <property type="term" value="F:transposase activity"/>
    <property type="evidence" value="ECO:0007669"/>
    <property type="project" value="InterPro"/>
</dbReference>
<accession>A0A1H8LG40</accession>
<keyword evidence="2" id="KW-0815">Transposition</keyword>
<evidence type="ECO:0000256" key="2">
    <source>
        <dbReference type="ARBA" id="ARBA00022578"/>
    </source>
</evidence>
<organism evidence="7 8">
    <name type="scientific">Pseudorhodobacter antarcticus</name>
    <dbReference type="NCBI Taxonomy" id="1077947"/>
    <lineage>
        <taxon>Bacteria</taxon>
        <taxon>Pseudomonadati</taxon>
        <taxon>Pseudomonadota</taxon>
        <taxon>Alphaproteobacteria</taxon>
        <taxon>Rhodobacterales</taxon>
        <taxon>Paracoccaceae</taxon>
        <taxon>Pseudorhodobacter</taxon>
    </lineage>
</organism>
<reference evidence="7 8" key="1">
    <citation type="submission" date="2016-10" db="EMBL/GenBank/DDBJ databases">
        <authorList>
            <person name="de Groot N.N."/>
        </authorList>
    </citation>
    <scope>NUCLEOTIDE SEQUENCE [LARGE SCALE GENOMIC DNA]</scope>
    <source>
        <strain evidence="7 8">CGMCC 1.10836</strain>
    </source>
</reference>
<dbReference type="PANTHER" id="PTHR35604">
    <property type="entry name" value="TRANSPOSASE INSH FOR INSERTION SEQUENCE ELEMENT IS5A-RELATED"/>
    <property type="match status" value="1"/>
</dbReference>
<dbReference type="AlphaFoldDB" id="A0A1H8LG40"/>
<dbReference type="GO" id="GO:0003677">
    <property type="term" value="F:DNA binding"/>
    <property type="evidence" value="ECO:0007669"/>
    <property type="project" value="UniProtKB-KW"/>
</dbReference>
<evidence type="ECO:0000313" key="8">
    <source>
        <dbReference type="Proteomes" id="UP000183002"/>
    </source>
</evidence>
<dbReference type="Pfam" id="PF01609">
    <property type="entry name" value="DDE_Tnp_1"/>
    <property type="match status" value="1"/>
</dbReference>
<evidence type="ECO:0000313" key="7">
    <source>
        <dbReference type="EMBL" id="SEO04019.1"/>
    </source>
</evidence>
<keyword evidence="4" id="KW-0233">DNA recombination</keyword>
<evidence type="ECO:0000259" key="6">
    <source>
        <dbReference type="Pfam" id="PF01609"/>
    </source>
</evidence>
<dbReference type="InterPro" id="IPR047959">
    <property type="entry name" value="Transpos_IS5"/>
</dbReference>
<feature type="domain" description="Transposase IS4-like" evidence="6">
    <location>
        <begin position="41"/>
        <end position="231"/>
    </location>
</feature>
<feature type="region of interest" description="Disordered" evidence="5">
    <location>
        <begin position="164"/>
        <end position="188"/>
    </location>
</feature>
<evidence type="ECO:0000256" key="3">
    <source>
        <dbReference type="ARBA" id="ARBA00023125"/>
    </source>
</evidence>
<sequence>MPDAKTVWLYRDALAQAGKVEELFGLFDGHLARRGYIARGGQILDASIVPVPRNHNTRDENATIKKGEVPEDWADKPAKRCQKDLDARWTKKHGKSHYGYKNHVNVDRTHKLVRRYHVTDAAVHDSQAVDHLLMQGNTGSGVWADSAYRSEEMEAKLRARKLKSHIHRKGNRGKPLTDQAKGSNRTKSTVRVRVEHIFGALANDMGGTLVRTIGLVRAKAKIGMKNLAYNMRRLGQLGRIKPHPA</sequence>
<evidence type="ECO:0000256" key="5">
    <source>
        <dbReference type="SAM" id="MobiDB-lite"/>
    </source>
</evidence>
<proteinExistence type="inferred from homology"/>
<dbReference type="GO" id="GO:0006313">
    <property type="term" value="P:DNA transposition"/>
    <property type="evidence" value="ECO:0007669"/>
    <property type="project" value="InterPro"/>
</dbReference>
<evidence type="ECO:0000256" key="1">
    <source>
        <dbReference type="ARBA" id="ARBA00010075"/>
    </source>
</evidence>
<dbReference type="InterPro" id="IPR002559">
    <property type="entry name" value="Transposase_11"/>
</dbReference>
<dbReference type="NCBIfam" id="NF033581">
    <property type="entry name" value="transpos_IS5_4"/>
    <property type="match status" value="1"/>
</dbReference>
<keyword evidence="8" id="KW-1185">Reference proteome</keyword>
<dbReference type="PANTHER" id="PTHR35604:SF2">
    <property type="entry name" value="TRANSPOSASE INSH FOR INSERTION SEQUENCE ELEMENT IS5A-RELATED"/>
    <property type="match status" value="1"/>
</dbReference>
<dbReference type="EMBL" id="FOCO01000041">
    <property type="protein sequence ID" value="SEO04019.1"/>
    <property type="molecule type" value="Genomic_DNA"/>
</dbReference>
<name>A0A1H8LG40_9RHOB</name>
<protein>
    <submittedName>
        <fullName evidence="7">Transposase and inactivated derivatives, IS5 family</fullName>
    </submittedName>
</protein>
<keyword evidence="3" id="KW-0238">DNA-binding</keyword>
<evidence type="ECO:0000256" key="4">
    <source>
        <dbReference type="ARBA" id="ARBA00023172"/>
    </source>
</evidence>
<dbReference type="Proteomes" id="UP000183002">
    <property type="component" value="Unassembled WGS sequence"/>
</dbReference>
<comment type="similarity">
    <text evidence="1">Belongs to the transposase 11 family.</text>
</comment>
<gene>
    <name evidence="7" type="ORF">SAMN05216227_104132</name>
</gene>